<reference evidence="1" key="1">
    <citation type="submission" date="2022-11" db="EMBL/GenBank/DDBJ databases">
        <title>Genome Sequence of Nemania bipapillata.</title>
        <authorList>
            <person name="Buettner E."/>
        </authorList>
    </citation>
    <scope>NUCLEOTIDE SEQUENCE</scope>
    <source>
        <strain evidence="1">CP14</strain>
    </source>
</reference>
<evidence type="ECO:0000313" key="1">
    <source>
        <dbReference type="EMBL" id="KAJ8123305.1"/>
    </source>
</evidence>
<dbReference type="Proteomes" id="UP001153334">
    <property type="component" value="Unassembled WGS sequence"/>
</dbReference>
<comment type="caution">
    <text evidence="1">The sequence shown here is derived from an EMBL/GenBank/DDBJ whole genome shotgun (WGS) entry which is preliminary data.</text>
</comment>
<accession>A0ACC2J751</accession>
<organism evidence="1 2">
    <name type="scientific">Nemania bipapillata</name>
    <dbReference type="NCBI Taxonomy" id="110536"/>
    <lineage>
        <taxon>Eukaryota</taxon>
        <taxon>Fungi</taxon>
        <taxon>Dikarya</taxon>
        <taxon>Ascomycota</taxon>
        <taxon>Pezizomycotina</taxon>
        <taxon>Sordariomycetes</taxon>
        <taxon>Xylariomycetidae</taxon>
        <taxon>Xylariales</taxon>
        <taxon>Xylariaceae</taxon>
        <taxon>Nemania</taxon>
    </lineage>
</organism>
<name>A0ACC2J751_9PEZI</name>
<keyword evidence="2" id="KW-1185">Reference proteome</keyword>
<sequence length="129" mass="14604">MDFLHQNRTCVFVRTPASCRLPKPLPCYPGFRAALEDICDRFGSFYAPFAAYNSRTRTISLFLPTDTLCPETRFLEGDTAIFNLEKARNSVSDPRRHLLLVLLAWESAPSLSQAMTTTSQYLLPTLALR</sequence>
<evidence type="ECO:0000313" key="2">
    <source>
        <dbReference type="Proteomes" id="UP001153334"/>
    </source>
</evidence>
<proteinExistence type="predicted"/>
<protein>
    <submittedName>
        <fullName evidence="1">Uncharacterized protein</fullName>
    </submittedName>
</protein>
<dbReference type="EMBL" id="JAPESX010000099">
    <property type="protein sequence ID" value="KAJ8123305.1"/>
    <property type="molecule type" value="Genomic_DNA"/>
</dbReference>
<gene>
    <name evidence="1" type="ORF">ONZ43_g714</name>
</gene>